<dbReference type="GO" id="GO:0051301">
    <property type="term" value="P:cell division"/>
    <property type="evidence" value="ECO:0007669"/>
    <property type="project" value="UniProtKB-KW"/>
</dbReference>
<evidence type="ECO:0000256" key="15">
    <source>
        <dbReference type="ARBA" id="ARBA00023316"/>
    </source>
</evidence>
<comment type="cofactor">
    <cofactor evidence="1 17">
        <name>FAD</name>
        <dbReference type="ChEBI" id="CHEBI:57692"/>
    </cofactor>
</comment>
<dbReference type="RefSeq" id="WP_147826506.1">
    <property type="nucleotide sequence ID" value="NZ_BAAARG010000004.1"/>
</dbReference>
<dbReference type="InterPro" id="IPR016166">
    <property type="entry name" value="FAD-bd_PCMH"/>
</dbReference>
<feature type="active site" description="Proton donor" evidence="17">
    <location>
        <position position="250"/>
    </location>
</feature>
<sequence>MPEVTPRPLAELTTLRVGGIPRRLIEVTSRDEAIDVLRDTWNSGEDVLVLGGGSNLFVGDDDLELTVVRLRNEGIAVVGSPTPGVVRVRVEAGHEWDAFVAWTVQAGLAGVEALSGIPGTVGAAPVQNIGAYGQEVVQTLHEVELIDAATGDVTTEPAASLGLGFRTSVLKAHYGSVAERDAVILSATFDLRAVGTEPVAVAGEQLRQALQLADDALISLAEIRDTVLATRASKGMVLNPDDPDTYSAGSFFQNAVVPESFVRTLPSECPRWLMPGVAEVADRVIGLDEYDGVLQPVIHTERLFKVSNAWLIESVGVKRGFRFPGSRAGLSTKHALALTNRGGARAEELAELARYIRGRVHSEYGLLMEPEPILVGVEI</sequence>
<dbReference type="Pfam" id="PF02873">
    <property type="entry name" value="MurB_C"/>
    <property type="match status" value="1"/>
</dbReference>
<evidence type="ECO:0000259" key="18">
    <source>
        <dbReference type="PROSITE" id="PS51387"/>
    </source>
</evidence>
<keyword evidence="13 17" id="KW-0560">Oxidoreductase</keyword>
<evidence type="ECO:0000256" key="17">
    <source>
        <dbReference type="HAMAP-Rule" id="MF_00037"/>
    </source>
</evidence>
<evidence type="ECO:0000256" key="5">
    <source>
        <dbReference type="ARBA" id="ARBA00010485"/>
    </source>
</evidence>
<dbReference type="PROSITE" id="PS51387">
    <property type="entry name" value="FAD_PCMH"/>
    <property type="match status" value="1"/>
</dbReference>
<evidence type="ECO:0000256" key="4">
    <source>
        <dbReference type="ARBA" id="ARBA00004752"/>
    </source>
</evidence>
<evidence type="ECO:0000256" key="7">
    <source>
        <dbReference type="ARBA" id="ARBA00022618"/>
    </source>
</evidence>
<organism evidence="19 20">
    <name type="scientific">Microbacterium mitrae</name>
    <dbReference type="NCBI Taxonomy" id="664640"/>
    <lineage>
        <taxon>Bacteria</taxon>
        <taxon>Bacillati</taxon>
        <taxon>Actinomycetota</taxon>
        <taxon>Actinomycetes</taxon>
        <taxon>Micrococcales</taxon>
        <taxon>Microbacteriaceae</taxon>
        <taxon>Microbacterium</taxon>
    </lineage>
</organism>
<keyword evidence="7 17" id="KW-0132">Cell division</keyword>
<dbReference type="HAMAP" id="MF_00037">
    <property type="entry name" value="MurB"/>
    <property type="match status" value="1"/>
</dbReference>
<evidence type="ECO:0000256" key="11">
    <source>
        <dbReference type="ARBA" id="ARBA00022960"/>
    </source>
</evidence>
<comment type="similarity">
    <text evidence="5 17">Belongs to the MurB family.</text>
</comment>
<evidence type="ECO:0000256" key="8">
    <source>
        <dbReference type="ARBA" id="ARBA00022630"/>
    </source>
</evidence>
<evidence type="ECO:0000256" key="9">
    <source>
        <dbReference type="ARBA" id="ARBA00022827"/>
    </source>
</evidence>
<dbReference type="InterPro" id="IPR016169">
    <property type="entry name" value="FAD-bd_PCMH_sub2"/>
</dbReference>
<dbReference type="GO" id="GO:0071949">
    <property type="term" value="F:FAD binding"/>
    <property type="evidence" value="ECO:0007669"/>
    <property type="project" value="InterPro"/>
</dbReference>
<dbReference type="Proteomes" id="UP000321196">
    <property type="component" value="Unassembled WGS sequence"/>
</dbReference>
<accession>A0A5C8HM11</accession>
<proteinExistence type="inferred from homology"/>
<comment type="subcellular location">
    <subcellularLocation>
        <location evidence="3 17">Cytoplasm</location>
    </subcellularLocation>
</comment>
<evidence type="ECO:0000256" key="1">
    <source>
        <dbReference type="ARBA" id="ARBA00001974"/>
    </source>
</evidence>
<dbReference type="NCBIfam" id="TIGR00179">
    <property type="entry name" value="murB"/>
    <property type="match status" value="1"/>
</dbReference>
<dbReference type="UniPathway" id="UPA00219"/>
<dbReference type="PANTHER" id="PTHR21071:SF4">
    <property type="entry name" value="UDP-N-ACETYLENOLPYRUVOYLGLUCOSAMINE REDUCTASE"/>
    <property type="match status" value="1"/>
</dbReference>
<evidence type="ECO:0000313" key="20">
    <source>
        <dbReference type="Proteomes" id="UP000321196"/>
    </source>
</evidence>
<protein>
    <recommendedName>
        <fullName evidence="17">UDP-N-acetylenolpyruvoylglucosamine reductase</fullName>
        <ecNumber evidence="17">1.3.1.98</ecNumber>
    </recommendedName>
    <alternativeName>
        <fullName evidence="17">UDP-N-acetylmuramate dehydrogenase</fullName>
    </alternativeName>
</protein>
<feature type="domain" description="FAD-binding PCMH-type" evidence="18">
    <location>
        <begin position="17"/>
        <end position="194"/>
    </location>
</feature>
<dbReference type="InterPro" id="IPR036318">
    <property type="entry name" value="FAD-bd_PCMH-like_sf"/>
</dbReference>
<keyword evidence="15 17" id="KW-0961">Cell wall biogenesis/degradation</keyword>
<feature type="active site" evidence="17">
    <location>
        <position position="371"/>
    </location>
</feature>
<dbReference type="InterPro" id="IPR016167">
    <property type="entry name" value="FAD-bd_PCMH_sub1"/>
</dbReference>
<keyword evidence="6 17" id="KW-0963">Cytoplasm</keyword>
<keyword evidence="8 17" id="KW-0285">Flavoprotein</keyword>
<keyword evidence="10 17" id="KW-0521">NADP</keyword>
<keyword evidence="14 17" id="KW-0131">Cell cycle</keyword>
<dbReference type="GO" id="GO:0008360">
    <property type="term" value="P:regulation of cell shape"/>
    <property type="evidence" value="ECO:0007669"/>
    <property type="project" value="UniProtKB-KW"/>
</dbReference>
<evidence type="ECO:0000256" key="3">
    <source>
        <dbReference type="ARBA" id="ARBA00004496"/>
    </source>
</evidence>
<dbReference type="Gene3D" id="3.90.78.10">
    <property type="entry name" value="UDP-N-acetylenolpyruvoylglucosamine reductase, C-terminal domain"/>
    <property type="match status" value="1"/>
</dbReference>
<dbReference type="SUPFAM" id="SSF56194">
    <property type="entry name" value="Uridine diphospho-N-Acetylenolpyruvylglucosamine reductase, MurB, C-terminal domain"/>
    <property type="match status" value="1"/>
</dbReference>
<evidence type="ECO:0000256" key="12">
    <source>
        <dbReference type="ARBA" id="ARBA00022984"/>
    </source>
</evidence>
<comment type="pathway">
    <text evidence="4 17">Cell wall biogenesis; peptidoglycan biosynthesis.</text>
</comment>
<gene>
    <name evidence="17" type="primary">murB</name>
    <name evidence="19" type="ORF">FVP60_11845</name>
</gene>
<comment type="caution">
    <text evidence="19">The sequence shown here is derived from an EMBL/GenBank/DDBJ whole genome shotgun (WGS) entry which is preliminary data.</text>
</comment>
<name>A0A5C8HM11_9MICO</name>
<evidence type="ECO:0000313" key="19">
    <source>
        <dbReference type="EMBL" id="TXK02981.1"/>
    </source>
</evidence>
<dbReference type="AlphaFoldDB" id="A0A5C8HM11"/>
<dbReference type="Gene3D" id="3.30.465.10">
    <property type="match status" value="1"/>
</dbReference>
<dbReference type="OrthoDB" id="9804753at2"/>
<dbReference type="InterPro" id="IPR036635">
    <property type="entry name" value="MurB_C_sf"/>
</dbReference>
<dbReference type="Pfam" id="PF01565">
    <property type="entry name" value="FAD_binding_4"/>
    <property type="match status" value="1"/>
</dbReference>
<dbReference type="GO" id="GO:0008762">
    <property type="term" value="F:UDP-N-acetylmuramate dehydrogenase activity"/>
    <property type="evidence" value="ECO:0007669"/>
    <property type="project" value="UniProtKB-UniRule"/>
</dbReference>
<keyword evidence="20" id="KW-1185">Reference proteome</keyword>
<evidence type="ECO:0000256" key="10">
    <source>
        <dbReference type="ARBA" id="ARBA00022857"/>
    </source>
</evidence>
<reference evidence="19 20" key="1">
    <citation type="submission" date="2019-08" db="EMBL/GenBank/DDBJ databases">
        <authorList>
            <person name="Dong K."/>
        </authorList>
    </citation>
    <scope>NUCLEOTIDE SEQUENCE [LARGE SCALE GENOMIC DNA]</scope>
    <source>
        <strain evidence="19 20">M4-8</strain>
    </source>
</reference>
<evidence type="ECO:0000256" key="13">
    <source>
        <dbReference type="ARBA" id="ARBA00023002"/>
    </source>
</evidence>
<keyword evidence="12 17" id="KW-0573">Peptidoglycan synthesis</keyword>
<evidence type="ECO:0000256" key="6">
    <source>
        <dbReference type="ARBA" id="ARBA00022490"/>
    </source>
</evidence>
<dbReference type="InterPro" id="IPR006094">
    <property type="entry name" value="Oxid_FAD_bind_N"/>
</dbReference>
<dbReference type="NCBIfam" id="NF010478">
    <property type="entry name" value="PRK13903.1"/>
    <property type="match status" value="1"/>
</dbReference>
<dbReference type="InterPro" id="IPR003170">
    <property type="entry name" value="MurB"/>
</dbReference>
<evidence type="ECO:0000256" key="16">
    <source>
        <dbReference type="ARBA" id="ARBA00048914"/>
    </source>
</evidence>
<dbReference type="EMBL" id="VRSW01000005">
    <property type="protein sequence ID" value="TXK02981.1"/>
    <property type="molecule type" value="Genomic_DNA"/>
</dbReference>
<dbReference type="GO" id="GO:0071555">
    <property type="term" value="P:cell wall organization"/>
    <property type="evidence" value="ECO:0007669"/>
    <property type="project" value="UniProtKB-KW"/>
</dbReference>
<evidence type="ECO:0000256" key="2">
    <source>
        <dbReference type="ARBA" id="ARBA00003921"/>
    </source>
</evidence>
<dbReference type="SUPFAM" id="SSF56176">
    <property type="entry name" value="FAD-binding/transporter-associated domain-like"/>
    <property type="match status" value="1"/>
</dbReference>
<keyword evidence="11 17" id="KW-0133">Cell shape</keyword>
<dbReference type="EC" id="1.3.1.98" evidence="17"/>
<dbReference type="GO" id="GO:0009252">
    <property type="term" value="P:peptidoglycan biosynthetic process"/>
    <property type="evidence" value="ECO:0007669"/>
    <property type="project" value="UniProtKB-UniRule"/>
</dbReference>
<comment type="catalytic activity">
    <reaction evidence="16 17">
        <text>UDP-N-acetyl-alpha-D-muramate + NADP(+) = UDP-N-acetyl-3-O-(1-carboxyvinyl)-alpha-D-glucosamine + NADPH + H(+)</text>
        <dbReference type="Rhea" id="RHEA:12248"/>
        <dbReference type="ChEBI" id="CHEBI:15378"/>
        <dbReference type="ChEBI" id="CHEBI:57783"/>
        <dbReference type="ChEBI" id="CHEBI:58349"/>
        <dbReference type="ChEBI" id="CHEBI:68483"/>
        <dbReference type="ChEBI" id="CHEBI:70757"/>
        <dbReference type="EC" id="1.3.1.98"/>
    </reaction>
</comment>
<dbReference type="PANTHER" id="PTHR21071">
    <property type="entry name" value="UDP-N-ACETYLENOLPYRUVOYLGLUCOSAMINE REDUCTASE"/>
    <property type="match status" value="1"/>
</dbReference>
<evidence type="ECO:0000256" key="14">
    <source>
        <dbReference type="ARBA" id="ARBA00023306"/>
    </source>
</evidence>
<dbReference type="Gene3D" id="3.30.43.10">
    <property type="entry name" value="Uridine Diphospho-n-acetylenolpyruvylglucosamine Reductase, domain 2"/>
    <property type="match status" value="1"/>
</dbReference>
<feature type="active site" evidence="17">
    <location>
        <position position="166"/>
    </location>
</feature>
<dbReference type="InterPro" id="IPR011601">
    <property type="entry name" value="MurB_C"/>
</dbReference>
<keyword evidence="9 17" id="KW-0274">FAD</keyword>
<dbReference type="GO" id="GO:0005829">
    <property type="term" value="C:cytosol"/>
    <property type="evidence" value="ECO:0007669"/>
    <property type="project" value="TreeGrafter"/>
</dbReference>
<comment type="function">
    <text evidence="2 17">Cell wall formation.</text>
</comment>